<dbReference type="InterPro" id="IPR001873">
    <property type="entry name" value="ENaC"/>
</dbReference>
<feature type="transmembrane region" description="Helical" evidence="13">
    <location>
        <begin position="493"/>
        <end position="520"/>
    </location>
</feature>
<sequence>MIPVKPVFPKEPVEHNEAQQPSKVRSALKSLFKEFLSHSTIHGMNYIGMAKSALEHLWWMTVFVLSVAGCGLLIQQVYHKWDENPVIVSFDEQPTPVWKIPFPAVTICPEAQIKTDLFNFTECLHTEFHSSSILDQARQEQLMAVLQLCDSFFHTFKMYTENYPDVSPNIVSMLKNLSVTMEDTIKWCNYGKTFCREAFFQTLTDNGICYTYNGLSMKDMFNDGVLHGEYEYLTETKLAENWTLEDGHSAGSPYLTHPARATGPATRYHIKVGSRIKDIESYCKEEQGFKLVLHSPDEYPVPSLKYVLLPLEQDITVALRPQILTTAKVLHSYTPKRRRCFFNNERKLKFFRYYNQNNCEVECLTNHTLATCGCVKFSMPRTEGTRVCGTPEMRCVLDAQSYLIQSLAKIKLKETVVVSKCNCMQACSTIEYQTEITQSKYNSWQTLALRSAPIVPNATQRVDETQTSKITIYFKGDEFLSMRRGELFGLTDFIANCGGILGLCLGFSLFSTVELVYYFIAKPVLLIRNSQKTEDNKPVW</sequence>
<keyword evidence="7" id="KW-0915">Sodium</keyword>
<gene>
    <name evidence="15" type="primary">6036705</name>
    <name evidence="14" type="ORF">CpipJ_CPIJ005129</name>
</gene>
<dbReference type="GO" id="GO:0015280">
    <property type="term" value="F:ligand-gated sodium channel activity"/>
    <property type="evidence" value="ECO:0007669"/>
    <property type="project" value="TreeGrafter"/>
</dbReference>
<evidence type="ECO:0000256" key="9">
    <source>
        <dbReference type="ARBA" id="ARBA00023136"/>
    </source>
</evidence>
<dbReference type="EnsemblMetazoa" id="CPIJ005129-RA">
    <property type="protein sequence ID" value="CPIJ005129-PA"/>
    <property type="gene ID" value="CPIJ005129"/>
</dbReference>
<evidence type="ECO:0000256" key="3">
    <source>
        <dbReference type="ARBA" id="ARBA00022448"/>
    </source>
</evidence>
<evidence type="ECO:0000313" key="15">
    <source>
        <dbReference type="EnsemblMetazoa" id="CPIJ005129-PA"/>
    </source>
</evidence>
<dbReference type="OMA" id="RITMKES"/>
<evidence type="ECO:0000256" key="4">
    <source>
        <dbReference type="ARBA" id="ARBA00022461"/>
    </source>
</evidence>
<dbReference type="InParanoid" id="B0WDC6"/>
<evidence type="ECO:0000256" key="11">
    <source>
        <dbReference type="ARBA" id="ARBA00023303"/>
    </source>
</evidence>
<keyword evidence="11 12" id="KW-0407">Ion channel</keyword>
<evidence type="ECO:0000256" key="10">
    <source>
        <dbReference type="ARBA" id="ARBA00023201"/>
    </source>
</evidence>
<dbReference type="Proteomes" id="UP000002320">
    <property type="component" value="Unassembled WGS sequence"/>
</dbReference>
<keyword evidence="4 12" id="KW-0894">Sodium channel</keyword>
<dbReference type="PANTHER" id="PTHR11690:SF288">
    <property type="entry name" value="AMILORIDE-SENSITIVE NA+ CHANNEL-RELATED"/>
    <property type="match status" value="1"/>
</dbReference>
<proteinExistence type="inferred from homology"/>
<name>B0WDC6_CULQU</name>
<dbReference type="PANTHER" id="PTHR11690">
    <property type="entry name" value="AMILORIDE-SENSITIVE SODIUM CHANNEL-RELATED"/>
    <property type="match status" value="1"/>
</dbReference>
<dbReference type="GO" id="GO:0005886">
    <property type="term" value="C:plasma membrane"/>
    <property type="evidence" value="ECO:0007669"/>
    <property type="project" value="TreeGrafter"/>
</dbReference>
<evidence type="ECO:0000256" key="8">
    <source>
        <dbReference type="ARBA" id="ARBA00023065"/>
    </source>
</evidence>
<keyword evidence="3 12" id="KW-0813">Transport</keyword>
<evidence type="ECO:0000256" key="6">
    <source>
        <dbReference type="ARBA" id="ARBA00022989"/>
    </source>
</evidence>
<keyword evidence="9 13" id="KW-0472">Membrane</keyword>
<comment type="similarity">
    <text evidence="2 12">Belongs to the amiloride-sensitive sodium channel (TC 1.A.6) family.</text>
</comment>
<accession>B0WDC6</accession>
<reference evidence="14" key="1">
    <citation type="submission" date="2007-03" db="EMBL/GenBank/DDBJ databases">
        <title>Annotation of Culex pipiens quinquefasciatus.</title>
        <authorList>
            <consortium name="The Broad Institute Genome Sequencing Platform"/>
            <person name="Atkinson P.W."/>
            <person name="Hemingway J."/>
            <person name="Christensen B.M."/>
            <person name="Higgs S."/>
            <person name="Kodira C."/>
            <person name="Hannick L."/>
            <person name="Megy K."/>
            <person name="O'Leary S."/>
            <person name="Pearson M."/>
            <person name="Haas B.J."/>
            <person name="Mauceli E."/>
            <person name="Wortman J.R."/>
            <person name="Lee N.H."/>
            <person name="Guigo R."/>
            <person name="Stanke M."/>
            <person name="Alvarado L."/>
            <person name="Amedeo P."/>
            <person name="Antoine C.H."/>
            <person name="Arensburger P."/>
            <person name="Bidwell S.L."/>
            <person name="Crawford M."/>
            <person name="Camaro F."/>
            <person name="Devon K."/>
            <person name="Engels R."/>
            <person name="Hammond M."/>
            <person name="Howarth C."/>
            <person name="Koehrsen M."/>
            <person name="Lawson D."/>
            <person name="Montgomery P."/>
            <person name="Nene V."/>
            <person name="Nusbaum C."/>
            <person name="Puiu D."/>
            <person name="Romero-Severson J."/>
            <person name="Severson D.W."/>
            <person name="Shumway M."/>
            <person name="Sisk P."/>
            <person name="Stolte C."/>
            <person name="Zeng Q."/>
            <person name="Eisenstadt E."/>
            <person name="Fraser-Liggett C."/>
            <person name="Strausberg R."/>
            <person name="Galagan J."/>
            <person name="Birren B."/>
            <person name="Collins F.H."/>
        </authorList>
    </citation>
    <scope>NUCLEOTIDE SEQUENCE [LARGE SCALE GENOMIC DNA]</scope>
    <source>
        <strain evidence="14">JHB</strain>
    </source>
</reference>
<dbReference type="VEuPathDB" id="VectorBase:CQUJHB013227"/>
<protein>
    <submittedName>
        <fullName evidence="14 15">Pickpocket</fullName>
    </submittedName>
</protein>
<keyword evidence="8 12" id="KW-0406">Ion transport</keyword>
<dbReference type="HOGENOM" id="CLU_024950_1_1_1"/>
<dbReference type="Gene3D" id="1.10.287.770">
    <property type="entry name" value="YojJ-like"/>
    <property type="match status" value="1"/>
</dbReference>
<organism>
    <name type="scientific">Culex quinquefasciatus</name>
    <name type="common">Southern house mosquito</name>
    <name type="synonym">Culex pungens</name>
    <dbReference type="NCBI Taxonomy" id="7176"/>
    <lineage>
        <taxon>Eukaryota</taxon>
        <taxon>Metazoa</taxon>
        <taxon>Ecdysozoa</taxon>
        <taxon>Arthropoda</taxon>
        <taxon>Hexapoda</taxon>
        <taxon>Insecta</taxon>
        <taxon>Pterygota</taxon>
        <taxon>Neoptera</taxon>
        <taxon>Endopterygota</taxon>
        <taxon>Diptera</taxon>
        <taxon>Nematocera</taxon>
        <taxon>Culicoidea</taxon>
        <taxon>Culicidae</taxon>
        <taxon>Culicinae</taxon>
        <taxon>Culicini</taxon>
        <taxon>Culex</taxon>
        <taxon>Culex</taxon>
    </lineage>
</organism>
<evidence type="ECO:0000313" key="14">
    <source>
        <dbReference type="EMBL" id="EDS44439.1"/>
    </source>
</evidence>
<dbReference type="OrthoDB" id="6021021at2759"/>
<dbReference type="VEuPathDB" id="VectorBase:CPIJ005129"/>
<keyword evidence="6 13" id="KW-1133">Transmembrane helix</keyword>
<keyword evidence="5 12" id="KW-0812">Transmembrane</keyword>
<evidence type="ECO:0000313" key="16">
    <source>
        <dbReference type="Proteomes" id="UP000002320"/>
    </source>
</evidence>
<dbReference type="Pfam" id="PF00858">
    <property type="entry name" value="ASC"/>
    <property type="match status" value="1"/>
</dbReference>
<dbReference type="KEGG" id="cqu:CpipJ_CPIJ005129"/>
<evidence type="ECO:0000256" key="1">
    <source>
        <dbReference type="ARBA" id="ARBA00004141"/>
    </source>
</evidence>
<keyword evidence="16" id="KW-1185">Reference proteome</keyword>
<keyword evidence="10 12" id="KW-0739">Sodium transport</keyword>
<dbReference type="AlphaFoldDB" id="B0WDC6"/>
<dbReference type="eggNOG" id="KOG4294">
    <property type="taxonomic scope" value="Eukaryota"/>
</dbReference>
<dbReference type="Gene3D" id="2.60.470.10">
    <property type="entry name" value="Acid-sensing ion channels like domains"/>
    <property type="match status" value="1"/>
</dbReference>
<evidence type="ECO:0000256" key="13">
    <source>
        <dbReference type="SAM" id="Phobius"/>
    </source>
</evidence>
<evidence type="ECO:0000256" key="12">
    <source>
        <dbReference type="RuleBase" id="RU000679"/>
    </source>
</evidence>
<evidence type="ECO:0000256" key="5">
    <source>
        <dbReference type="ARBA" id="ARBA00022692"/>
    </source>
</evidence>
<comment type="subcellular location">
    <subcellularLocation>
        <location evidence="1">Membrane</location>
        <topology evidence="1">Multi-pass membrane protein</topology>
    </subcellularLocation>
</comment>
<reference evidence="15" key="2">
    <citation type="submission" date="2021-02" db="UniProtKB">
        <authorList>
            <consortium name="EnsemblMetazoa"/>
        </authorList>
    </citation>
    <scope>IDENTIFICATION</scope>
    <source>
        <strain evidence="15">JHB</strain>
    </source>
</reference>
<evidence type="ECO:0000256" key="2">
    <source>
        <dbReference type="ARBA" id="ARBA00007193"/>
    </source>
</evidence>
<dbReference type="EMBL" id="DS231896">
    <property type="protein sequence ID" value="EDS44439.1"/>
    <property type="molecule type" value="Genomic_DNA"/>
</dbReference>
<evidence type="ECO:0000256" key="7">
    <source>
        <dbReference type="ARBA" id="ARBA00023053"/>
    </source>
</evidence>
<dbReference type="PRINTS" id="PR01078">
    <property type="entry name" value="AMINACHANNEL"/>
</dbReference>